<dbReference type="Pfam" id="PF02412">
    <property type="entry name" value="TSP_3"/>
    <property type="match status" value="3"/>
</dbReference>
<accession>A0A1B8TWR0</accession>
<dbReference type="Gene3D" id="3.30.1330.60">
    <property type="entry name" value="OmpA-like domain"/>
    <property type="match status" value="1"/>
</dbReference>
<keyword evidence="4" id="KW-0998">Cell outer membrane</keyword>
<dbReference type="EMBL" id="LSFL01000035">
    <property type="protein sequence ID" value="OBY64022.1"/>
    <property type="molecule type" value="Genomic_DNA"/>
</dbReference>
<evidence type="ECO:0000256" key="4">
    <source>
        <dbReference type="ARBA" id="ARBA00023237"/>
    </source>
</evidence>
<dbReference type="KEGG" id="prn:BW723_02685"/>
<dbReference type="Gene3D" id="4.10.1080.10">
    <property type="entry name" value="TSP type-3 repeat"/>
    <property type="match status" value="1"/>
</dbReference>
<dbReference type="OrthoDB" id="9805336at2"/>
<dbReference type="GO" id="GO:0005509">
    <property type="term" value="F:calcium ion binding"/>
    <property type="evidence" value="ECO:0007669"/>
    <property type="project" value="InterPro"/>
</dbReference>
<dbReference type="RefSeq" id="WP_068363602.1">
    <property type="nucleotide sequence ID" value="NZ_CP019337.1"/>
</dbReference>
<evidence type="ECO:0000256" key="5">
    <source>
        <dbReference type="PROSITE-ProRule" id="PRU00473"/>
    </source>
</evidence>
<dbReference type="GO" id="GO:0007155">
    <property type="term" value="P:cell adhesion"/>
    <property type="evidence" value="ECO:0007669"/>
    <property type="project" value="InterPro"/>
</dbReference>
<dbReference type="STRING" id="996801.BW723_02685"/>
<dbReference type="PROSITE" id="PS51123">
    <property type="entry name" value="OMPA_2"/>
    <property type="match status" value="1"/>
</dbReference>
<dbReference type="CDD" id="cd07185">
    <property type="entry name" value="OmpA_C-like"/>
    <property type="match status" value="1"/>
</dbReference>
<feature type="signal peptide" evidence="7">
    <location>
        <begin position="1"/>
        <end position="22"/>
    </location>
</feature>
<organism evidence="9 10">
    <name type="scientific">Polaribacter reichenbachii</name>
    <dbReference type="NCBI Taxonomy" id="996801"/>
    <lineage>
        <taxon>Bacteria</taxon>
        <taxon>Pseudomonadati</taxon>
        <taxon>Bacteroidota</taxon>
        <taxon>Flavobacteriia</taxon>
        <taxon>Flavobacteriales</taxon>
        <taxon>Flavobacteriaceae</taxon>
    </lineage>
</organism>
<dbReference type="SUPFAM" id="SSF103647">
    <property type="entry name" value="TSP type-3 repeat"/>
    <property type="match status" value="1"/>
</dbReference>
<evidence type="ECO:0000259" key="8">
    <source>
        <dbReference type="PROSITE" id="PS51123"/>
    </source>
</evidence>
<dbReference type="InterPro" id="IPR036737">
    <property type="entry name" value="OmpA-like_sf"/>
</dbReference>
<dbReference type="InterPro" id="IPR028974">
    <property type="entry name" value="TSP_type-3_rpt"/>
</dbReference>
<keyword evidence="2 7" id="KW-0732">Signal</keyword>
<dbReference type="InterPro" id="IPR006664">
    <property type="entry name" value="OMP_bac"/>
</dbReference>
<protein>
    <submittedName>
        <fullName evidence="9">Cell envelope biogenesis protein OmpA</fullName>
    </submittedName>
</protein>
<evidence type="ECO:0000313" key="10">
    <source>
        <dbReference type="Proteomes" id="UP000092612"/>
    </source>
</evidence>
<evidence type="ECO:0000256" key="7">
    <source>
        <dbReference type="SAM" id="SignalP"/>
    </source>
</evidence>
<feature type="domain" description="OmpA-like" evidence="8">
    <location>
        <begin position="336"/>
        <end position="452"/>
    </location>
</feature>
<evidence type="ECO:0000313" key="9">
    <source>
        <dbReference type="EMBL" id="OBY64022.1"/>
    </source>
</evidence>
<reference evidence="10" key="1">
    <citation type="submission" date="2016-02" db="EMBL/GenBank/DDBJ databases">
        <title>Paenibacillus sp. LPB0068, isolated from Crassostrea gigas.</title>
        <authorList>
            <person name="Shin S.-K."/>
            <person name="Yi H."/>
        </authorList>
    </citation>
    <scope>NUCLEOTIDE SEQUENCE [LARGE SCALE GENOMIC DNA]</scope>
    <source>
        <strain evidence="10">KCTC 23969</strain>
    </source>
</reference>
<evidence type="ECO:0000256" key="2">
    <source>
        <dbReference type="ARBA" id="ARBA00022729"/>
    </source>
</evidence>
<dbReference type="InterPro" id="IPR003367">
    <property type="entry name" value="Thrombospondin_3-like_rpt"/>
</dbReference>
<name>A0A1B8TWR0_9FLAO</name>
<evidence type="ECO:0000256" key="6">
    <source>
        <dbReference type="SAM" id="MobiDB-lite"/>
    </source>
</evidence>
<gene>
    <name evidence="9" type="ORF">LPB301_13015</name>
</gene>
<dbReference type="InterPro" id="IPR050330">
    <property type="entry name" value="Bact_OuterMem_StrucFunc"/>
</dbReference>
<dbReference type="PANTHER" id="PTHR30329">
    <property type="entry name" value="STATOR ELEMENT OF FLAGELLAR MOTOR COMPLEX"/>
    <property type="match status" value="1"/>
</dbReference>
<evidence type="ECO:0000256" key="1">
    <source>
        <dbReference type="ARBA" id="ARBA00004442"/>
    </source>
</evidence>
<comment type="subcellular location">
    <subcellularLocation>
        <location evidence="1">Cell outer membrane</location>
    </subcellularLocation>
</comment>
<dbReference type="PRINTS" id="PR01021">
    <property type="entry name" value="OMPADOMAIN"/>
</dbReference>
<dbReference type="AlphaFoldDB" id="A0A1B8TWR0"/>
<dbReference type="SUPFAM" id="SSF103088">
    <property type="entry name" value="OmpA-like"/>
    <property type="match status" value="1"/>
</dbReference>
<dbReference type="Pfam" id="PF00691">
    <property type="entry name" value="OmpA"/>
    <property type="match status" value="1"/>
</dbReference>
<dbReference type="InterPro" id="IPR006665">
    <property type="entry name" value="OmpA-like"/>
</dbReference>
<dbReference type="GO" id="GO:0009279">
    <property type="term" value="C:cell outer membrane"/>
    <property type="evidence" value="ECO:0007669"/>
    <property type="project" value="UniProtKB-SubCell"/>
</dbReference>
<keyword evidence="10" id="KW-1185">Reference proteome</keyword>
<sequence length="452" mass="48418">MKRLKIAVIALFALVMVSNINAQDENNPWAVSFGVNSVDMYHGTDFSSQFNDMLSNKDWNILPSISRIAADKYIGKGFSIQLAGSLNKIKYHLEEDDSDYLLWSIGAMAKYDLNNLFGDTGWFDPYVGLGGDFVDSGYNDTSELMGHGALGFNVWFNNNLGLNFQHGSKLGFAKNVRSHYQNSISVIVKFGGTDTDGDGVYDKNDACPEVAGLEEFNGCPDADGDGVKDSDDACPNTPGLAAMNGCPDADGDGVADKDDMCPNAKGTKANKGCPDADGDGVVGENDKCPNVAGPAANNGCPWPDTDGDGVLDKDDKCVNEAGVASNSGCPAPPKSYKELIGEGTFKAILFNTNRASFKSGVTKQLDGMIGVMNEFEKAEFDINGYADSTGTAAYNLMLSDKRANAVKNYFVKKGINESRLTAKGFGEDNPVDSNSTRKGRANNRRVEVKVKN</sequence>
<evidence type="ECO:0000256" key="3">
    <source>
        <dbReference type="ARBA" id="ARBA00023136"/>
    </source>
</evidence>
<dbReference type="PANTHER" id="PTHR30329:SF21">
    <property type="entry name" value="LIPOPROTEIN YIAD-RELATED"/>
    <property type="match status" value="1"/>
</dbReference>
<dbReference type="Proteomes" id="UP000092612">
    <property type="component" value="Unassembled WGS sequence"/>
</dbReference>
<proteinExistence type="predicted"/>
<feature type="region of interest" description="Disordered" evidence="6">
    <location>
        <begin position="422"/>
        <end position="452"/>
    </location>
</feature>
<comment type="caution">
    <text evidence="9">The sequence shown here is derived from an EMBL/GenBank/DDBJ whole genome shotgun (WGS) entry which is preliminary data.</text>
</comment>
<feature type="chain" id="PRO_5008615708" evidence="7">
    <location>
        <begin position="23"/>
        <end position="452"/>
    </location>
</feature>
<keyword evidence="3 5" id="KW-0472">Membrane</keyword>